<organism evidence="4 5">
    <name type="scientific">Shewanella nanhaiensis</name>
    <dbReference type="NCBI Taxonomy" id="2864872"/>
    <lineage>
        <taxon>Bacteria</taxon>
        <taxon>Pseudomonadati</taxon>
        <taxon>Pseudomonadota</taxon>
        <taxon>Gammaproteobacteria</taxon>
        <taxon>Alteromonadales</taxon>
        <taxon>Shewanellaceae</taxon>
        <taxon>Shewanella</taxon>
    </lineage>
</organism>
<feature type="chain" id="PRO_5045796844" evidence="3">
    <location>
        <begin position="20"/>
        <end position="140"/>
    </location>
</feature>
<keyword evidence="2 3" id="KW-0732">Signal</keyword>
<reference evidence="4 5" key="1">
    <citation type="submission" date="2021-07" db="EMBL/GenBank/DDBJ databases">
        <title>Shewanella sp. nov, isolated from SCS.</title>
        <authorList>
            <person name="Cao W.R."/>
        </authorList>
    </citation>
    <scope>NUCLEOTIDE SEQUENCE [LARGE SCALE GENOMIC DNA]</scope>
    <source>
        <strain evidence="4 5">NR704-98</strain>
    </source>
</reference>
<dbReference type="Pfam" id="PF09829">
    <property type="entry name" value="DUF2057"/>
    <property type="match status" value="1"/>
</dbReference>
<dbReference type="Proteomes" id="UP001195963">
    <property type="component" value="Unassembled WGS sequence"/>
</dbReference>
<evidence type="ECO:0000256" key="2">
    <source>
        <dbReference type="ARBA" id="ARBA00022729"/>
    </source>
</evidence>
<accession>A0ABS7E821</accession>
<evidence type="ECO:0000313" key="5">
    <source>
        <dbReference type="Proteomes" id="UP001195963"/>
    </source>
</evidence>
<sequence>MKTLMTAVALTFASFTSLAASVSFPESIDVTGVNGKSQFSNHQIELTKGDNLIELKYYDIFEANADDSGAWVKSQPLYLLMTADNQDQYRAFTPKIDTEEEAYDFIDNPVLTLTNTVGKEKEVTLLTHHQLMAKLLFAKQ</sequence>
<dbReference type="PANTHER" id="PTHR38108">
    <property type="entry name" value="UPF0319 PROTEIN YCCT"/>
    <property type="match status" value="1"/>
</dbReference>
<dbReference type="InterPro" id="IPR018635">
    <property type="entry name" value="UPF0319"/>
</dbReference>
<name>A0ABS7E821_9GAMM</name>
<proteinExistence type="inferred from homology"/>
<protein>
    <submittedName>
        <fullName evidence="4">DUF2057 domain-containing protein</fullName>
    </submittedName>
</protein>
<feature type="signal peptide" evidence="3">
    <location>
        <begin position="1"/>
        <end position="19"/>
    </location>
</feature>
<dbReference type="EMBL" id="JAHZST010000013">
    <property type="protein sequence ID" value="MBW8185311.1"/>
    <property type="molecule type" value="Genomic_DNA"/>
</dbReference>
<evidence type="ECO:0000256" key="1">
    <source>
        <dbReference type="ARBA" id="ARBA00008490"/>
    </source>
</evidence>
<dbReference type="PANTHER" id="PTHR38108:SF1">
    <property type="entry name" value="UPF0319 PROTEIN YCCT"/>
    <property type="match status" value="1"/>
</dbReference>
<comment type="similarity">
    <text evidence="1">Belongs to the UPF0319 family.</text>
</comment>
<evidence type="ECO:0000256" key="3">
    <source>
        <dbReference type="SAM" id="SignalP"/>
    </source>
</evidence>
<gene>
    <name evidence="4" type="ORF">K0625_16785</name>
</gene>
<dbReference type="RefSeq" id="WP_220110747.1">
    <property type="nucleotide sequence ID" value="NZ_JAHZST010000013.1"/>
</dbReference>
<keyword evidence="5" id="KW-1185">Reference proteome</keyword>
<evidence type="ECO:0000313" key="4">
    <source>
        <dbReference type="EMBL" id="MBW8185311.1"/>
    </source>
</evidence>
<comment type="caution">
    <text evidence="4">The sequence shown here is derived from an EMBL/GenBank/DDBJ whole genome shotgun (WGS) entry which is preliminary data.</text>
</comment>